<evidence type="ECO:0008006" key="4">
    <source>
        <dbReference type="Google" id="ProtNLM"/>
    </source>
</evidence>
<proteinExistence type="predicted"/>
<comment type="caution">
    <text evidence="2">The sequence shown here is derived from an EMBL/GenBank/DDBJ whole genome shotgun (WGS) entry which is preliminary data.</text>
</comment>
<keyword evidence="1" id="KW-0812">Transmembrane</keyword>
<dbReference type="RefSeq" id="WP_016866250.1">
    <property type="nucleotide sequence ID" value="NZ_CAWNVR010000256.1"/>
</dbReference>
<reference evidence="2 3" key="1">
    <citation type="submission" date="2017-08" db="EMBL/GenBank/DDBJ databases">
        <title>Genomes of Fischerella (Mastigocladus) sp. strains.</title>
        <authorList>
            <person name="Miller S.R."/>
        </authorList>
    </citation>
    <scope>NUCLEOTIDE SEQUENCE [LARGE SCALE GENOMIC DNA]</scope>
    <source>
        <strain evidence="2 3">CCMEE 5323</strain>
    </source>
</reference>
<accession>A0A2N6K517</accession>
<dbReference type="Pfam" id="PF00805">
    <property type="entry name" value="Pentapeptide"/>
    <property type="match status" value="1"/>
</dbReference>
<evidence type="ECO:0000313" key="2">
    <source>
        <dbReference type="EMBL" id="PLZ91476.1"/>
    </source>
</evidence>
<dbReference type="InterPro" id="IPR001646">
    <property type="entry name" value="5peptide_repeat"/>
</dbReference>
<gene>
    <name evidence="2" type="ORF">CEN44_08455</name>
</gene>
<evidence type="ECO:0000313" key="3">
    <source>
        <dbReference type="Proteomes" id="UP000235036"/>
    </source>
</evidence>
<dbReference type="Gene3D" id="2.160.20.80">
    <property type="entry name" value="E3 ubiquitin-protein ligase SopA"/>
    <property type="match status" value="1"/>
</dbReference>
<keyword evidence="1" id="KW-0472">Membrane</keyword>
<keyword evidence="3" id="KW-1185">Reference proteome</keyword>
<dbReference type="Proteomes" id="UP000235036">
    <property type="component" value="Unassembled WGS sequence"/>
</dbReference>
<feature type="transmembrane region" description="Helical" evidence="1">
    <location>
        <begin position="46"/>
        <end position="68"/>
    </location>
</feature>
<dbReference type="EMBL" id="NRQW01000171">
    <property type="protein sequence ID" value="PLZ91476.1"/>
    <property type="molecule type" value="Genomic_DNA"/>
</dbReference>
<name>A0A2N6K517_FISMU</name>
<dbReference type="SUPFAM" id="SSF141571">
    <property type="entry name" value="Pentapeptide repeat-like"/>
    <property type="match status" value="1"/>
</dbReference>
<evidence type="ECO:0000256" key="1">
    <source>
        <dbReference type="SAM" id="Phobius"/>
    </source>
</evidence>
<dbReference type="AlphaFoldDB" id="A0A2N6K517"/>
<keyword evidence="1" id="KW-1133">Transmembrane helix</keyword>
<organism evidence="2 3">
    <name type="scientific">Fischerella muscicola CCMEE 5323</name>
    <dbReference type="NCBI Taxonomy" id="2019572"/>
    <lineage>
        <taxon>Bacteria</taxon>
        <taxon>Bacillati</taxon>
        <taxon>Cyanobacteriota</taxon>
        <taxon>Cyanophyceae</taxon>
        <taxon>Nostocales</taxon>
        <taxon>Hapalosiphonaceae</taxon>
        <taxon>Fischerella</taxon>
    </lineage>
</organism>
<sequence length="246" mass="27280">MSKEANKIVKVHEVSATTSSTLSTYIDRTVETLKFSISTIKFPKEVSGAILTTLILLVLGLLLILGNLSNTLNQQTSLIKQFYTNTESTVDYQHHVILSDYIKTIGNIVLTDNSQTKLEKSAMIRAMTQATLQELDPESRRYVVMFLYDINLLKTSSKKQLPLLFGASVRDAKLQNLDLRFATFQGTNLSGADLRGTDLRGANLENAILKNACYNKLILLNKGFAPIAVGMQEVLDSQECVSARSR</sequence>
<protein>
    <recommendedName>
        <fullName evidence="4">Pentapeptide repeat-containing protein</fullName>
    </recommendedName>
</protein>